<evidence type="ECO:0000256" key="7">
    <source>
        <dbReference type="SAM" id="Phobius"/>
    </source>
</evidence>
<protein>
    <submittedName>
        <fullName evidence="8">Uncharacterized protein</fullName>
    </submittedName>
</protein>
<dbReference type="EMBL" id="JWZT01002990">
    <property type="protein sequence ID" value="KII67997.1"/>
    <property type="molecule type" value="Genomic_DNA"/>
</dbReference>
<dbReference type="GO" id="GO:0006813">
    <property type="term" value="P:potassium ion transport"/>
    <property type="evidence" value="ECO:0007669"/>
    <property type="project" value="InterPro"/>
</dbReference>
<dbReference type="InterPro" id="IPR000402">
    <property type="entry name" value="Na/K_ATPase_sub_beta"/>
</dbReference>
<dbReference type="GO" id="GO:0006814">
    <property type="term" value="P:sodium ion transport"/>
    <property type="evidence" value="ECO:0007669"/>
    <property type="project" value="InterPro"/>
</dbReference>
<comment type="similarity">
    <text evidence="2">Belongs to the X(+)/potassium ATPases subunit beta family.</text>
</comment>
<comment type="caution">
    <text evidence="8">The sequence shown here is derived from an EMBL/GenBank/DDBJ whole genome shotgun (WGS) entry which is preliminary data.</text>
</comment>
<evidence type="ECO:0000256" key="5">
    <source>
        <dbReference type="ARBA" id="ARBA00022989"/>
    </source>
</evidence>
<keyword evidence="9" id="KW-1185">Reference proteome</keyword>
<evidence type="ECO:0000256" key="2">
    <source>
        <dbReference type="ARBA" id="ARBA00005876"/>
    </source>
</evidence>
<dbReference type="Pfam" id="PF00287">
    <property type="entry name" value="Na_K-ATPase"/>
    <property type="match status" value="1"/>
</dbReference>
<keyword evidence="6 7" id="KW-0472">Membrane</keyword>
<dbReference type="Proteomes" id="UP000031668">
    <property type="component" value="Unassembled WGS sequence"/>
</dbReference>
<keyword evidence="5 7" id="KW-1133">Transmembrane helix</keyword>
<dbReference type="AlphaFoldDB" id="A0A0C2N296"/>
<organism evidence="8 9">
    <name type="scientific">Thelohanellus kitauei</name>
    <name type="common">Myxosporean</name>
    <dbReference type="NCBI Taxonomy" id="669202"/>
    <lineage>
        <taxon>Eukaryota</taxon>
        <taxon>Metazoa</taxon>
        <taxon>Cnidaria</taxon>
        <taxon>Myxozoa</taxon>
        <taxon>Myxosporea</taxon>
        <taxon>Bivalvulida</taxon>
        <taxon>Platysporina</taxon>
        <taxon>Myxobolidae</taxon>
        <taxon>Thelohanellus</taxon>
    </lineage>
</organism>
<evidence type="ECO:0000256" key="1">
    <source>
        <dbReference type="ARBA" id="ARBA00004606"/>
    </source>
</evidence>
<evidence type="ECO:0000256" key="3">
    <source>
        <dbReference type="ARBA" id="ARBA00022692"/>
    </source>
</evidence>
<comment type="subcellular location">
    <subcellularLocation>
        <location evidence="1">Membrane</location>
        <topology evidence="1">Single-pass type II membrane protein</topology>
    </subcellularLocation>
</comment>
<dbReference type="InterPro" id="IPR038702">
    <property type="entry name" value="Na/K_ATPase_sub_beta_sf"/>
</dbReference>
<evidence type="ECO:0000313" key="9">
    <source>
        <dbReference type="Proteomes" id="UP000031668"/>
    </source>
</evidence>
<evidence type="ECO:0000256" key="6">
    <source>
        <dbReference type="ARBA" id="ARBA00023136"/>
    </source>
</evidence>
<accession>A0A0C2N296</accession>
<keyword evidence="3 7" id="KW-0812">Transmembrane</keyword>
<gene>
    <name evidence="8" type="ORF">RF11_01998</name>
</gene>
<reference evidence="8 9" key="1">
    <citation type="journal article" date="2014" name="Genome Biol. Evol.">
        <title>The genome of the myxosporean Thelohanellus kitauei shows adaptations to nutrient acquisition within its fish host.</title>
        <authorList>
            <person name="Yang Y."/>
            <person name="Xiong J."/>
            <person name="Zhou Z."/>
            <person name="Huo F."/>
            <person name="Miao W."/>
            <person name="Ran C."/>
            <person name="Liu Y."/>
            <person name="Zhang J."/>
            <person name="Feng J."/>
            <person name="Wang M."/>
            <person name="Wang M."/>
            <person name="Wang L."/>
            <person name="Yao B."/>
        </authorList>
    </citation>
    <scope>NUCLEOTIDE SEQUENCE [LARGE SCALE GENOMIC DNA]</scope>
    <source>
        <strain evidence="8">Wuqing</strain>
    </source>
</reference>
<evidence type="ECO:0000313" key="8">
    <source>
        <dbReference type="EMBL" id="KII67997.1"/>
    </source>
</evidence>
<feature type="transmembrane region" description="Helical" evidence="7">
    <location>
        <begin position="51"/>
        <end position="71"/>
    </location>
</feature>
<name>A0A0C2N296_THEKT</name>
<keyword evidence="4" id="KW-0735">Signal-anchor</keyword>
<dbReference type="OrthoDB" id="5912413at2759"/>
<evidence type="ECO:0000256" key="4">
    <source>
        <dbReference type="ARBA" id="ARBA00022968"/>
    </source>
</evidence>
<dbReference type="Gene3D" id="2.60.40.1660">
    <property type="entry name" value="Na, k-atpase alpha subunit"/>
    <property type="match status" value="1"/>
</dbReference>
<dbReference type="GO" id="GO:0005890">
    <property type="term" value="C:sodium:potassium-exchanging ATPase complex"/>
    <property type="evidence" value="ECO:0007669"/>
    <property type="project" value="InterPro"/>
</dbReference>
<proteinExistence type="inferred from homology"/>
<sequence length="268" mass="31578">MSLDQYLDSFRRLEHKPDSVSSIQKQHLGFFYLEVIKHVIIRTLNVLRLNLSFYTLYSIFILIILSTHGYIRKRYVLPLNITDRILAKTFCLIPAVNPDRLSYDCLDPDSYNKYLLNIDELLQDYRSDQDWNASLVKECQCRPYGFDKGAPCLYLRLPKVCGIVKEVILYQDVVSKLTKYMTVDCYSTEDSSCGLRFLRRHLKIRPRILERSSLWTNKTSNYRPPLISLQVMSDSSNIYCRIQSKIFQHNILIIQSLRISNREICLNR</sequence>